<dbReference type="AlphaFoldDB" id="A0A0A2LG45"/>
<evidence type="ECO:0000256" key="2">
    <source>
        <dbReference type="SAM" id="SignalP"/>
    </source>
</evidence>
<dbReference type="STRING" id="1406840.Q763_14790"/>
<keyword evidence="2" id="KW-0732">Signal</keyword>
<evidence type="ECO:0008006" key="5">
    <source>
        <dbReference type="Google" id="ProtNLM"/>
    </source>
</evidence>
<dbReference type="RefSeq" id="WP_035135593.1">
    <property type="nucleotide sequence ID" value="NZ_JRLV01000020.1"/>
</dbReference>
<evidence type="ECO:0000313" key="3">
    <source>
        <dbReference type="EMBL" id="KGO79142.1"/>
    </source>
</evidence>
<feature type="region of interest" description="Disordered" evidence="1">
    <location>
        <begin position="30"/>
        <end position="66"/>
    </location>
</feature>
<gene>
    <name evidence="3" type="ORF">Q763_14790</name>
</gene>
<dbReference type="Proteomes" id="UP000030129">
    <property type="component" value="Unassembled WGS sequence"/>
</dbReference>
<sequence>MKLNKLTKAALLLVFAVAFTSCRTTTTVTTSTKSTSVSAKKKTLPPGQAKKLNGDKSAKMYTPSRN</sequence>
<protein>
    <recommendedName>
        <fullName evidence="5">Quinol oxidase subunit 4</fullName>
    </recommendedName>
</protein>
<accession>A0A0A2LG45</accession>
<feature type="chain" id="PRO_5001990251" description="Quinol oxidase subunit 4" evidence="2">
    <location>
        <begin position="21"/>
        <end position="66"/>
    </location>
</feature>
<name>A0A0A2LG45_9FLAO</name>
<dbReference type="PROSITE" id="PS51257">
    <property type="entry name" value="PROKAR_LIPOPROTEIN"/>
    <property type="match status" value="1"/>
</dbReference>
<proteinExistence type="predicted"/>
<keyword evidence="4" id="KW-1185">Reference proteome</keyword>
<dbReference type="EMBL" id="JRLV01000020">
    <property type="protein sequence ID" value="KGO79142.1"/>
    <property type="molecule type" value="Genomic_DNA"/>
</dbReference>
<evidence type="ECO:0000256" key="1">
    <source>
        <dbReference type="SAM" id="MobiDB-lite"/>
    </source>
</evidence>
<feature type="signal peptide" evidence="2">
    <location>
        <begin position="1"/>
        <end position="20"/>
    </location>
</feature>
<evidence type="ECO:0000313" key="4">
    <source>
        <dbReference type="Proteomes" id="UP000030129"/>
    </source>
</evidence>
<reference evidence="3 4" key="1">
    <citation type="submission" date="2013-09" db="EMBL/GenBank/DDBJ databases">
        <authorList>
            <person name="Zeng Z."/>
            <person name="Chen C."/>
        </authorList>
    </citation>
    <scope>NUCLEOTIDE SEQUENCE [LARGE SCALE GENOMIC DNA]</scope>
    <source>
        <strain evidence="3 4">F44-8</strain>
    </source>
</reference>
<organism evidence="3 4">
    <name type="scientific">Flavobacterium beibuense F44-8</name>
    <dbReference type="NCBI Taxonomy" id="1406840"/>
    <lineage>
        <taxon>Bacteria</taxon>
        <taxon>Pseudomonadati</taxon>
        <taxon>Bacteroidota</taxon>
        <taxon>Flavobacteriia</taxon>
        <taxon>Flavobacteriales</taxon>
        <taxon>Flavobacteriaceae</taxon>
        <taxon>Flavobacterium</taxon>
    </lineage>
</organism>
<comment type="caution">
    <text evidence="3">The sequence shown here is derived from an EMBL/GenBank/DDBJ whole genome shotgun (WGS) entry which is preliminary data.</text>
</comment>